<keyword evidence="2 6" id="KW-0812">Transmembrane</keyword>
<dbReference type="InterPro" id="IPR002048">
    <property type="entry name" value="EF_hand_dom"/>
</dbReference>
<name>A0ABN9U8B8_9DINO</name>
<evidence type="ECO:0000256" key="3">
    <source>
        <dbReference type="ARBA" id="ARBA00022989"/>
    </source>
</evidence>
<feature type="region of interest" description="Disordered" evidence="5">
    <location>
        <begin position="36"/>
        <end position="60"/>
    </location>
</feature>
<feature type="transmembrane region" description="Helical" evidence="6">
    <location>
        <begin position="296"/>
        <end position="314"/>
    </location>
</feature>
<dbReference type="InterPro" id="IPR043203">
    <property type="entry name" value="VGCC_Ca_Na"/>
</dbReference>
<gene>
    <name evidence="8" type="ORF">PCOR1329_LOCUS46164</name>
</gene>
<keyword evidence="3 6" id="KW-1133">Transmembrane helix</keyword>
<feature type="transmembrane region" description="Helical" evidence="6">
    <location>
        <begin position="373"/>
        <end position="396"/>
    </location>
</feature>
<dbReference type="SUPFAM" id="SSF81324">
    <property type="entry name" value="Voltage-gated potassium channels"/>
    <property type="match status" value="1"/>
</dbReference>
<dbReference type="Gene3D" id="1.20.120.350">
    <property type="entry name" value="Voltage-gated potassium channels. Chain C"/>
    <property type="match status" value="1"/>
</dbReference>
<evidence type="ECO:0000256" key="1">
    <source>
        <dbReference type="ARBA" id="ARBA00004141"/>
    </source>
</evidence>
<dbReference type="Gene3D" id="1.10.287.70">
    <property type="match status" value="1"/>
</dbReference>
<feature type="transmembrane region" description="Helical" evidence="6">
    <location>
        <begin position="447"/>
        <end position="469"/>
    </location>
</feature>
<evidence type="ECO:0000256" key="6">
    <source>
        <dbReference type="SAM" id="Phobius"/>
    </source>
</evidence>
<accession>A0ABN9U8B8</accession>
<feature type="transmembrane region" description="Helical" evidence="6">
    <location>
        <begin position="262"/>
        <end position="284"/>
    </location>
</feature>
<keyword evidence="4 6" id="KW-0472">Membrane</keyword>
<dbReference type="PANTHER" id="PTHR10037">
    <property type="entry name" value="VOLTAGE-GATED CATION CHANNEL CALCIUM AND SODIUM"/>
    <property type="match status" value="1"/>
</dbReference>
<comment type="subcellular location">
    <subcellularLocation>
        <location evidence="1">Membrane</location>
        <topology evidence="1">Multi-pass membrane protein</topology>
    </subcellularLocation>
</comment>
<dbReference type="PANTHER" id="PTHR10037:SF62">
    <property type="entry name" value="SODIUM CHANNEL PROTEIN 60E"/>
    <property type="match status" value="1"/>
</dbReference>
<comment type="caution">
    <text evidence="8">The sequence shown here is derived from an EMBL/GenBank/DDBJ whole genome shotgun (WGS) entry which is preliminary data.</text>
</comment>
<feature type="transmembrane region" description="Helical" evidence="6">
    <location>
        <begin position="224"/>
        <end position="242"/>
    </location>
</feature>
<dbReference type="PROSITE" id="PS50222">
    <property type="entry name" value="EF_HAND_2"/>
    <property type="match status" value="1"/>
</dbReference>
<feature type="compositionally biased region" description="Basic residues" evidence="5">
    <location>
        <begin position="135"/>
        <end position="150"/>
    </location>
</feature>
<evidence type="ECO:0000256" key="2">
    <source>
        <dbReference type="ARBA" id="ARBA00022692"/>
    </source>
</evidence>
<feature type="transmembrane region" description="Helical" evidence="6">
    <location>
        <begin position="417"/>
        <end position="435"/>
    </location>
</feature>
<evidence type="ECO:0000313" key="9">
    <source>
        <dbReference type="Proteomes" id="UP001189429"/>
    </source>
</evidence>
<organism evidence="8 9">
    <name type="scientific">Prorocentrum cordatum</name>
    <dbReference type="NCBI Taxonomy" id="2364126"/>
    <lineage>
        <taxon>Eukaryota</taxon>
        <taxon>Sar</taxon>
        <taxon>Alveolata</taxon>
        <taxon>Dinophyceae</taxon>
        <taxon>Prorocentrales</taxon>
        <taxon>Prorocentraceae</taxon>
        <taxon>Prorocentrum</taxon>
    </lineage>
</organism>
<keyword evidence="9" id="KW-1185">Reference proteome</keyword>
<dbReference type="Pfam" id="PF00520">
    <property type="entry name" value="Ion_trans"/>
    <property type="match status" value="1"/>
</dbReference>
<dbReference type="InterPro" id="IPR027359">
    <property type="entry name" value="Volt_channel_dom_sf"/>
</dbReference>
<dbReference type="Proteomes" id="UP001189429">
    <property type="component" value="Unassembled WGS sequence"/>
</dbReference>
<evidence type="ECO:0000256" key="4">
    <source>
        <dbReference type="ARBA" id="ARBA00023136"/>
    </source>
</evidence>
<dbReference type="Gene3D" id="1.10.238.10">
    <property type="entry name" value="EF-hand"/>
    <property type="match status" value="1"/>
</dbReference>
<sequence>MPEARQRPELAMSPHLFRQQLLELAAEYELLHAGRVDRTLSAQSSVTPGSPLEQRRASFSAASSISSPGLASQTEAAFDQIWSGANGQADASEPPGGDGERSPADGAAGGAGPPSGVGEGAAQAAGGASVARSASPRRKRAARAARHRLKGLVGTPDTGGIPSPSSNLRRSGSATPLAHTPSTHGERLFNTAVRRTEHTLHSHSMNGFHLDEETPVVRMVKSRGFNIGIACLIVASIVMIGIETQLLSSLSRQGSGSKQWSTALSATNYAFTAMFTVEIVVRLYAFRLDFFVYERVWNLFDIVILLLALIEVALELAVHSFADGGHEIFDTGGSAKILRLLRLTRLLRLVRTFRQLKPLRVLLHSLYCAGKSVFWALLLLLIVVFSFGVVLTQAVTEHTEGGTRIEDDNLMSYYGNLYRSMISLWWAVSGGISWNELVGPLEGIGDSVWVIMFLAYIVFVYFFIGWRILNVVTGVFCQSAIEGAQQDLELTVETQNKKRQEHTDRLRMLFKEMNEFSDDGGDGLTAAEVHEQLARPRVQAWFTALDVDVRHAWKFFNIIDAEKSGRVSLEDFVEGCLKLRGAATRVDVESLKWEIRWAHKRAEHTARVLVDVVRALDPHATSRETLHTSSLITGDSSV</sequence>
<reference evidence="8" key="1">
    <citation type="submission" date="2023-10" db="EMBL/GenBank/DDBJ databases">
        <authorList>
            <person name="Chen Y."/>
            <person name="Shah S."/>
            <person name="Dougan E. K."/>
            <person name="Thang M."/>
            <person name="Chan C."/>
        </authorList>
    </citation>
    <scope>NUCLEOTIDE SEQUENCE [LARGE SCALE GENOMIC DNA]</scope>
</reference>
<feature type="compositionally biased region" description="Low complexity" evidence="5">
    <location>
        <begin position="120"/>
        <end position="134"/>
    </location>
</feature>
<evidence type="ECO:0000256" key="5">
    <source>
        <dbReference type="SAM" id="MobiDB-lite"/>
    </source>
</evidence>
<evidence type="ECO:0000313" key="8">
    <source>
        <dbReference type="EMBL" id="CAK0855393.1"/>
    </source>
</evidence>
<feature type="compositionally biased region" description="Gly residues" evidence="5">
    <location>
        <begin position="107"/>
        <end position="119"/>
    </location>
</feature>
<protein>
    <recommendedName>
        <fullName evidence="7">EF-hand domain-containing protein</fullName>
    </recommendedName>
</protein>
<feature type="compositionally biased region" description="Polar residues" evidence="5">
    <location>
        <begin position="163"/>
        <end position="174"/>
    </location>
</feature>
<feature type="region of interest" description="Disordered" evidence="5">
    <location>
        <begin position="85"/>
        <end position="186"/>
    </location>
</feature>
<dbReference type="InterPro" id="IPR005821">
    <property type="entry name" value="Ion_trans_dom"/>
</dbReference>
<dbReference type="EMBL" id="CAUYUJ010015550">
    <property type="protein sequence ID" value="CAK0855393.1"/>
    <property type="molecule type" value="Genomic_DNA"/>
</dbReference>
<evidence type="ECO:0000259" key="7">
    <source>
        <dbReference type="PROSITE" id="PS50222"/>
    </source>
</evidence>
<feature type="domain" description="EF-hand" evidence="7">
    <location>
        <begin position="547"/>
        <end position="582"/>
    </location>
</feature>
<proteinExistence type="predicted"/>